<dbReference type="Proteomes" id="UP001172756">
    <property type="component" value="Unassembled WGS sequence"/>
</dbReference>
<accession>A0AB35MKC2</accession>
<proteinExistence type="predicted"/>
<keyword evidence="1" id="KW-0732">Signal</keyword>
<dbReference type="AlphaFoldDB" id="A0AB35MKC2"/>
<name>A0AB35MKC2_9MICO</name>
<reference evidence="2 3" key="1">
    <citation type="submission" date="2023-06" db="EMBL/GenBank/DDBJ databases">
        <title>SYSU T0a273.</title>
        <authorList>
            <person name="Gao L."/>
            <person name="Fang B.-Z."/>
            <person name="Li W.-J."/>
        </authorList>
    </citation>
    <scope>NUCLEOTIDE SEQUENCE [LARGE SCALE GENOMIC DNA]</scope>
    <source>
        <strain evidence="2 3">SYSU T0a273</strain>
    </source>
</reference>
<organism evidence="2 3">
    <name type="scientific">Demequina lignilytica</name>
    <dbReference type="NCBI Taxonomy" id="3051663"/>
    <lineage>
        <taxon>Bacteria</taxon>
        <taxon>Bacillati</taxon>
        <taxon>Actinomycetota</taxon>
        <taxon>Actinomycetes</taxon>
        <taxon>Micrococcales</taxon>
        <taxon>Demequinaceae</taxon>
        <taxon>Demequina</taxon>
    </lineage>
</organism>
<sequence length="291" mass="29790">MRPGAERVSARRRLAAAGCAIALAGAGCDTAAPAPLEPPAPLEASATLTYPRTLQADRMVEVRVSSTGGSDVRVTAATLQSGYFAVVPATEREVRVWQGHEARIRVALGEPVCPAGVGAADDARVALAVAVEGTGVAQQVAVPTDVLAAINAGECAAQEAVDVAAPALGAPGDAVDGTIATTLVLARARPDVPVTVTAMAGSVIFAVDTEHGALPATLAADRDRLEVPVSIRVARCDPHAFAESKKTFLFKTWLEAGEADEVYVEVYAEGDLRDALQALFDACGEEGRAAG</sequence>
<gene>
    <name evidence="2" type="ORF">QQ002_12120</name>
</gene>
<comment type="caution">
    <text evidence="2">The sequence shown here is derived from an EMBL/GenBank/DDBJ whole genome shotgun (WGS) entry which is preliminary data.</text>
</comment>
<feature type="signal peptide" evidence="1">
    <location>
        <begin position="1"/>
        <end position="31"/>
    </location>
</feature>
<feature type="chain" id="PRO_5044269091" evidence="1">
    <location>
        <begin position="32"/>
        <end position="291"/>
    </location>
</feature>
<dbReference type="PROSITE" id="PS51257">
    <property type="entry name" value="PROKAR_LIPOPROTEIN"/>
    <property type="match status" value="1"/>
</dbReference>
<dbReference type="RefSeq" id="WP_301160906.1">
    <property type="nucleotide sequence ID" value="NZ_JAUHQB010000010.1"/>
</dbReference>
<evidence type="ECO:0000313" key="2">
    <source>
        <dbReference type="EMBL" id="MDN4484289.1"/>
    </source>
</evidence>
<protein>
    <submittedName>
        <fullName evidence="2">Uncharacterized protein</fullName>
    </submittedName>
</protein>
<evidence type="ECO:0000313" key="3">
    <source>
        <dbReference type="Proteomes" id="UP001172756"/>
    </source>
</evidence>
<dbReference type="EMBL" id="JAUHQB010000010">
    <property type="protein sequence ID" value="MDN4484289.1"/>
    <property type="molecule type" value="Genomic_DNA"/>
</dbReference>
<evidence type="ECO:0000256" key="1">
    <source>
        <dbReference type="SAM" id="SignalP"/>
    </source>
</evidence>